<sequence length="385" mass="41396">MKPLANLRVLELARILAGPWAGQMLADLGADVIKVERRGAGDDTRGWGPPFVEGADGKKLGAAYYHSCNRGKRSITADFEDEADMERVRTLARDADIVIENFKTGGLKRYGLDYKSLKAINPRIIYCSITGFGQTGPYAPRAGYDYLIQAMGGLMSITGIDEPTRAGVAVADLFTGIYAAGAILAAVHRRHETGEGAWIDMALLDVQTSVLANQAMNHLVSGEAPGLMGNAHPNVVPYQPFETSDGRAIVAVGNDGQFARFASILGVPELADDPDYQTNAARIVNRERLIPILSERTVRMTRAELLAALEREGVPGGPINNIAQALADPHVQARGMRVELDAPHVAGGTLPQVRGPIVIDGEPMVAERAPPMLGADDDDWEWRAI</sequence>
<evidence type="ECO:0000256" key="1">
    <source>
        <dbReference type="ARBA" id="ARBA00022679"/>
    </source>
</evidence>
<proteinExistence type="predicted"/>
<dbReference type="InterPro" id="IPR003673">
    <property type="entry name" value="CoA-Trfase_fam_III"/>
</dbReference>
<dbReference type="InterPro" id="IPR044855">
    <property type="entry name" value="CoA-Trfase_III_dom3_sf"/>
</dbReference>
<dbReference type="OrthoDB" id="5720311at2"/>
<keyword evidence="1" id="KW-0808">Transferase</keyword>
<protein>
    <recommendedName>
        <fullName evidence="4">CoA-transferase</fullName>
    </recommendedName>
</protein>
<dbReference type="STRING" id="1219043.SCH01S_44_00070"/>
<dbReference type="Gene3D" id="3.30.1540.10">
    <property type="entry name" value="formyl-coa transferase, domain 3"/>
    <property type="match status" value="1"/>
</dbReference>
<comment type="caution">
    <text evidence="2">The sequence shown here is derived from an EMBL/GenBank/DDBJ whole genome shotgun (WGS) entry which is preliminary data.</text>
</comment>
<dbReference type="InterPro" id="IPR050483">
    <property type="entry name" value="CoA-transferase_III_domain"/>
</dbReference>
<reference evidence="2 3" key="1">
    <citation type="submission" date="2015-04" db="EMBL/GenBank/DDBJ databases">
        <title>Whole genome shotgun sequence of Sphingomonas changbaiensis NBRC 104936.</title>
        <authorList>
            <person name="Katano-Makiyama Y."/>
            <person name="Hosoyama A."/>
            <person name="Hashimoto M."/>
            <person name="Noguchi M."/>
            <person name="Tsuchikane K."/>
            <person name="Ohji S."/>
            <person name="Yamazoe A."/>
            <person name="Ichikawa N."/>
            <person name="Kimura A."/>
            <person name="Fujita N."/>
        </authorList>
    </citation>
    <scope>NUCLEOTIDE SEQUENCE [LARGE SCALE GENOMIC DNA]</scope>
    <source>
        <strain evidence="2 3">NBRC 104936</strain>
    </source>
</reference>
<dbReference type="RefSeq" id="WP_046348956.1">
    <property type="nucleotide sequence ID" value="NZ_BBWU01000044.1"/>
</dbReference>
<dbReference type="PANTHER" id="PTHR48207">
    <property type="entry name" value="SUCCINATE--HYDROXYMETHYLGLUTARATE COA-TRANSFERASE"/>
    <property type="match status" value="1"/>
</dbReference>
<dbReference type="GO" id="GO:0008410">
    <property type="term" value="F:CoA-transferase activity"/>
    <property type="evidence" value="ECO:0007669"/>
    <property type="project" value="TreeGrafter"/>
</dbReference>
<evidence type="ECO:0000313" key="2">
    <source>
        <dbReference type="EMBL" id="GAO40146.1"/>
    </source>
</evidence>
<evidence type="ECO:0000313" key="3">
    <source>
        <dbReference type="Proteomes" id="UP000033202"/>
    </source>
</evidence>
<dbReference type="AlphaFoldDB" id="A0A0E9MRU5"/>
<accession>A0A0E9MRU5</accession>
<dbReference type="PANTHER" id="PTHR48207:SF3">
    <property type="entry name" value="SUCCINATE--HYDROXYMETHYLGLUTARATE COA-TRANSFERASE"/>
    <property type="match status" value="1"/>
</dbReference>
<organism evidence="2 3">
    <name type="scientific">Sphingomonas changbaiensis NBRC 104936</name>
    <dbReference type="NCBI Taxonomy" id="1219043"/>
    <lineage>
        <taxon>Bacteria</taxon>
        <taxon>Pseudomonadati</taxon>
        <taxon>Pseudomonadota</taxon>
        <taxon>Alphaproteobacteria</taxon>
        <taxon>Sphingomonadales</taxon>
        <taxon>Sphingomonadaceae</taxon>
        <taxon>Sphingomonas</taxon>
    </lineage>
</organism>
<evidence type="ECO:0008006" key="4">
    <source>
        <dbReference type="Google" id="ProtNLM"/>
    </source>
</evidence>
<dbReference type="Proteomes" id="UP000033202">
    <property type="component" value="Unassembled WGS sequence"/>
</dbReference>
<dbReference type="Pfam" id="PF02515">
    <property type="entry name" value="CoA_transf_3"/>
    <property type="match status" value="1"/>
</dbReference>
<dbReference type="SUPFAM" id="SSF89796">
    <property type="entry name" value="CoA-transferase family III (CaiB/BaiF)"/>
    <property type="match status" value="1"/>
</dbReference>
<gene>
    <name evidence="2" type="ORF">SCH01S_44_00070</name>
</gene>
<dbReference type="EMBL" id="BBWU01000044">
    <property type="protein sequence ID" value="GAO40146.1"/>
    <property type="molecule type" value="Genomic_DNA"/>
</dbReference>
<keyword evidence="3" id="KW-1185">Reference proteome</keyword>
<dbReference type="Gene3D" id="3.40.50.10540">
    <property type="entry name" value="Crotonobetainyl-coa:carnitine coa-transferase, domain 1"/>
    <property type="match status" value="1"/>
</dbReference>
<dbReference type="InterPro" id="IPR023606">
    <property type="entry name" value="CoA-Trfase_III_dom_1_sf"/>
</dbReference>
<name>A0A0E9MRU5_9SPHN</name>